<reference evidence="1 2" key="1">
    <citation type="submission" date="2023-03" db="EMBL/GenBank/DDBJ databases">
        <title>Novel Species.</title>
        <authorList>
            <person name="Ma S."/>
        </authorList>
    </citation>
    <scope>NUCLEOTIDE SEQUENCE [LARGE SCALE GENOMIC DNA]</scope>
    <source>
        <strain evidence="1 2">B11</strain>
    </source>
</reference>
<evidence type="ECO:0008006" key="3">
    <source>
        <dbReference type="Google" id="ProtNLM"/>
    </source>
</evidence>
<evidence type="ECO:0000313" key="1">
    <source>
        <dbReference type="EMBL" id="WZL77105.1"/>
    </source>
</evidence>
<keyword evidence="2" id="KW-1185">Reference proteome</keyword>
<organism evidence="1 2">
    <name type="scientific">Thermatribacter velox</name>
    <dbReference type="NCBI Taxonomy" id="3039681"/>
    <lineage>
        <taxon>Bacteria</taxon>
        <taxon>Pseudomonadati</taxon>
        <taxon>Atribacterota</taxon>
        <taxon>Atribacteria</taxon>
        <taxon>Atribacterales</taxon>
        <taxon>Thermatribacteraceae</taxon>
        <taxon>Thermatribacter</taxon>
    </lineage>
</organism>
<protein>
    <recommendedName>
        <fullName evidence="3">Transposase</fullName>
    </recommendedName>
</protein>
<name>A0ABZ2YDN7_9BACT</name>
<gene>
    <name evidence="1" type="ORF">QBE54_05170</name>
</gene>
<accession>A0ABZ2YDN7</accession>
<proteinExistence type="predicted"/>
<dbReference type="EMBL" id="CP121689">
    <property type="protein sequence ID" value="WZL77105.1"/>
    <property type="molecule type" value="Genomic_DNA"/>
</dbReference>
<dbReference type="RefSeq" id="WP_369019271.1">
    <property type="nucleotide sequence ID" value="NZ_CP121689.1"/>
</dbReference>
<dbReference type="Proteomes" id="UP001461341">
    <property type="component" value="Chromosome"/>
</dbReference>
<evidence type="ECO:0000313" key="2">
    <source>
        <dbReference type="Proteomes" id="UP001461341"/>
    </source>
</evidence>
<sequence length="88" mass="10278">MEILSNQNITLSQLLAQAQERVKDEVLKFLKYTLEELLETLRSEVVGRGKYEHCASSKLYRYGYRTRKFLETSWGTILWGKDSSGERS</sequence>